<dbReference type="Gene3D" id="1.25.40.10">
    <property type="entry name" value="Tetratricopeptide repeat domain"/>
    <property type="match status" value="1"/>
</dbReference>
<dbReference type="PANTHER" id="PTHR46797">
    <property type="entry name" value="HTH-TYPE TRANSCRIPTIONAL REGULATOR"/>
    <property type="match status" value="1"/>
</dbReference>
<dbReference type="Gene3D" id="1.10.260.40">
    <property type="entry name" value="lambda repressor-like DNA-binding domains"/>
    <property type="match status" value="1"/>
</dbReference>
<reference evidence="3" key="1">
    <citation type="submission" date="2021-01" db="EMBL/GenBank/DDBJ databases">
        <title>Whole genome shotgun sequence of Planobispora rosea NBRC 15558.</title>
        <authorList>
            <person name="Komaki H."/>
            <person name="Tamura T."/>
        </authorList>
    </citation>
    <scope>NUCLEOTIDE SEQUENCE</scope>
    <source>
        <strain evidence="3">NBRC 15558</strain>
    </source>
</reference>
<proteinExistence type="predicted"/>
<keyword evidence="1" id="KW-0238">DNA-binding</keyword>
<dbReference type="CDD" id="cd00093">
    <property type="entry name" value="HTH_XRE"/>
    <property type="match status" value="1"/>
</dbReference>
<evidence type="ECO:0000259" key="2">
    <source>
        <dbReference type="PROSITE" id="PS50943"/>
    </source>
</evidence>
<evidence type="ECO:0000313" key="3">
    <source>
        <dbReference type="EMBL" id="GIH88138.1"/>
    </source>
</evidence>
<dbReference type="Pfam" id="PF13560">
    <property type="entry name" value="HTH_31"/>
    <property type="match status" value="1"/>
</dbReference>
<evidence type="ECO:0000256" key="1">
    <source>
        <dbReference type="ARBA" id="ARBA00023125"/>
    </source>
</evidence>
<dbReference type="SMART" id="SM00530">
    <property type="entry name" value="HTH_XRE"/>
    <property type="match status" value="1"/>
</dbReference>
<dbReference type="PROSITE" id="PS50943">
    <property type="entry name" value="HTH_CROC1"/>
    <property type="match status" value="1"/>
</dbReference>
<dbReference type="InterPro" id="IPR001387">
    <property type="entry name" value="Cro/C1-type_HTH"/>
</dbReference>
<feature type="domain" description="HTH cro/C1-type" evidence="2">
    <location>
        <begin position="11"/>
        <end position="66"/>
    </location>
</feature>
<dbReference type="GO" id="GO:0003700">
    <property type="term" value="F:DNA-binding transcription factor activity"/>
    <property type="evidence" value="ECO:0007669"/>
    <property type="project" value="TreeGrafter"/>
</dbReference>
<dbReference type="InterPro" id="IPR050807">
    <property type="entry name" value="TransReg_Diox_bact_type"/>
</dbReference>
<dbReference type="GO" id="GO:0003677">
    <property type="term" value="F:DNA binding"/>
    <property type="evidence" value="ECO:0007669"/>
    <property type="project" value="UniProtKB-KW"/>
</dbReference>
<organism evidence="3 4">
    <name type="scientific">Planobispora rosea</name>
    <dbReference type="NCBI Taxonomy" id="35762"/>
    <lineage>
        <taxon>Bacteria</taxon>
        <taxon>Bacillati</taxon>
        <taxon>Actinomycetota</taxon>
        <taxon>Actinomycetes</taxon>
        <taxon>Streptosporangiales</taxon>
        <taxon>Streptosporangiaceae</taxon>
        <taxon>Planobispora</taxon>
    </lineage>
</organism>
<protein>
    <submittedName>
        <fullName evidence="3">Transcriptional regulator</fullName>
    </submittedName>
</protein>
<keyword evidence="4" id="KW-1185">Reference proteome</keyword>
<dbReference type="PANTHER" id="PTHR46797:SF1">
    <property type="entry name" value="METHYLPHOSPHONATE SYNTHASE"/>
    <property type="match status" value="1"/>
</dbReference>
<name>A0A8J3SE98_PLARO</name>
<dbReference type="Proteomes" id="UP000655044">
    <property type="component" value="Unassembled WGS sequence"/>
</dbReference>
<dbReference type="SUPFAM" id="SSF48452">
    <property type="entry name" value="TPR-like"/>
    <property type="match status" value="1"/>
</dbReference>
<accession>A0A8J3SE98</accession>
<dbReference type="SUPFAM" id="SSF47413">
    <property type="entry name" value="lambda repressor-like DNA-binding domains"/>
    <property type="match status" value="1"/>
</dbReference>
<gene>
    <name evidence="3" type="ORF">Pro02_65460</name>
</gene>
<dbReference type="GO" id="GO:0005829">
    <property type="term" value="C:cytosol"/>
    <property type="evidence" value="ECO:0007669"/>
    <property type="project" value="TreeGrafter"/>
</dbReference>
<dbReference type="InterPro" id="IPR010982">
    <property type="entry name" value="Lambda_DNA-bd_dom_sf"/>
</dbReference>
<comment type="caution">
    <text evidence="3">The sequence shown here is derived from an EMBL/GenBank/DDBJ whole genome shotgun (WGS) entry which is preliminary data.</text>
</comment>
<dbReference type="RefSeq" id="WP_189243760.1">
    <property type="nucleotide sequence ID" value="NZ_BMQP01000049.1"/>
</dbReference>
<sequence>MTDARVVGERIAYHRKRLNLSQVDLAGLIGRSESWVSQVERGVRSVDRISVLQKVADTLSVSVAELRGADTTDEPAEDRSEAFETLRLALTGHPVIRSVITAESTPVTAKRLSEILKRKVPVWEMVHAGRYTELAPVLSNLITDLELAVRHAPDEELRKQARHALTDTYQAAAAMMAKLSENDAAWIAADRAAFNAENLGLPLEVAASLFRMAHVFLSLRQISQAYQVGSTVADALAQKIEQDADPKVLSLYGAFQLVLAIAAARENERAQAHEHLDKARKTAERLGSDRNDFGTEFGPTNVGIHAVAVAVELGDAGQALDLAEHIDTSKMSPERQARFLIDVAQAHAMRRHIGDALHALQEAEQLTPEQTRTHKVARDVARDLIQRSGTRARPELRDLAERFGVLP</sequence>
<dbReference type="AlphaFoldDB" id="A0A8J3SE98"/>
<dbReference type="EMBL" id="BOOI01000075">
    <property type="protein sequence ID" value="GIH88138.1"/>
    <property type="molecule type" value="Genomic_DNA"/>
</dbReference>
<evidence type="ECO:0000313" key="4">
    <source>
        <dbReference type="Proteomes" id="UP000655044"/>
    </source>
</evidence>
<dbReference type="InterPro" id="IPR011990">
    <property type="entry name" value="TPR-like_helical_dom_sf"/>
</dbReference>